<feature type="signal peptide" evidence="2">
    <location>
        <begin position="1"/>
        <end position="20"/>
    </location>
</feature>
<dbReference type="RefSeq" id="WP_320004312.1">
    <property type="nucleotide sequence ID" value="NZ_JAUHJS010000004.1"/>
</dbReference>
<feature type="chain" id="PRO_5045683868" evidence="2">
    <location>
        <begin position="21"/>
        <end position="256"/>
    </location>
</feature>
<evidence type="ECO:0000313" key="5">
    <source>
        <dbReference type="Proteomes" id="UP001168552"/>
    </source>
</evidence>
<keyword evidence="1" id="KW-1133">Transmembrane helix</keyword>
<comment type="caution">
    <text evidence="4">The sequence shown here is derived from an EMBL/GenBank/DDBJ whole genome shotgun (WGS) entry which is preliminary data.</text>
</comment>
<keyword evidence="2" id="KW-0732">Signal</keyword>
<proteinExistence type="predicted"/>
<dbReference type="PANTHER" id="PTHR30373:SF2">
    <property type="entry name" value="UPF0603 PROTEIN YGCG"/>
    <property type="match status" value="1"/>
</dbReference>
<dbReference type="InterPro" id="IPR007621">
    <property type="entry name" value="TPM_dom"/>
</dbReference>
<reference evidence="4" key="1">
    <citation type="submission" date="2023-06" db="EMBL/GenBank/DDBJ databases">
        <title>Cytophagales bacterium Strain LB-30, isolated from soil.</title>
        <authorList>
            <person name="Liu B."/>
        </authorList>
    </citation>
    <scope>NUCLEOTIDE SEQUENCE</scope>
    <source>
        <strain evidence="4">LB-30</strain>
    </source>
</reference>
<name>A0ABT8F5S3_9BACT</name>
<sequence length="256" mass="27185">MRNIVLLIASALLLSLGVLAQEKPVFELSPEKRLVHDYAGVLNAQELASLEQLLVSYSDTTSSQITIVLVNTLNGYDVMDYAYRIGEKWGVGIRGKNNGVVILAAIDDRKLGIATGYGMEATVTDAATRQIRENYINPQFKKKNYYQGLRDGVMVIAKLASGEFKADQLAKEKGIPVVALLFIIFLFVGLPFLISYRSIKNQHMGKNLDFFTILMLMNAAGGNRGGGGSGFGGGGGGGFGGFGGGSFGGGGSGGSW</sequence>
<feature type="domain" description="TPM" evidence="3">
    <location>
        <begin position="35"/>
        <end position="158"/>
    </location>
</feature>
<protein>
    <submittedName>
        <fullName evidence="4">TPM domain-containing protein</fullName>
    </submittedName>
</protein>
<organism evidence="4 5">
    <name type="scientific">Shiella aurantiaca</name>
    <dbReference type="NCBI Taxonomy" id="3058365"/>
    <lineage>
        <taxon>Bacteria</taxon>
        <taxon>Pseudomonadati</taxon>
        <taxon>Bacteroidota</taxon>
        <taxon>Cytophagia</taxon>
        <taxon>Cytophagales</taxon>
        <taxon>Shiellaceae</taxon>
        <taxon>Shiella</taxon>
    </lineage>
</organism>
<gene>
    <name evidence="4" type="ORF">QWY31_09725</name>
</gene>
<accession>A0ABT8F5S3</accession>
<dbReference type="PANTHER" id="PTHR30373">
    <property type="entry name" value="UPF0603 PROTEIN YGCG"/>
    <property type="match status" value="1"/>
</dbReference>
<evidence type="ECO:0000256" key="1">
    <source>
        <dbReference type="SAM" id="Phobius"/>
    </source>
</evidence>
<dbReference type="Pfam" id="PF04536">
    <property type="entry name" value="TPM_phosphatase"/>
    <property type="match status" value="1"/>
</dbReference>
<feature type="transmembrane region" description="Helical" evidence="1">
    <location>
        <begin position="174"/>
        <end position="196"/>
    </location>
</feature>
<evidence type="ECO:0000259" key="3">
    <source>
        <dbReference type="Pfam" id="PF04536"/>
    </source>
</evidence>
<evidence type="ECO:0000313" key="4">
    <source>
        <dbReference type="EMBL" id="MDN4165782.1"/>
    </source>
</evidence>
<dbReference type="Proteomes" id="UP001168552">
    <property type="component" value="Unassembled WGS sequence"/>
</dbReference>
<keyword evidence="5" id="KW-1185">Reference proteome</keyword>
<evidence type="ECO:0000256" key="2">
    <source>
        <dbReference type="SAM" id="SignalP"/>
    </source>
</evidence>
<keyword evidence="1" id="KW-0472">Membrane</keyword>
<dbReference type="Gene3D" id="3.10.310.50">
    <property type="match status" value="1"/>
</dbReference>
<dbReference type="EMBL" id="JAUHJS010000004">
    <property type="protein sequence ID" value="MDN4165782.1"/>
    <property type="molecule type" value="Genomic_DNA"/>
</dbReference>
<keyword evidence="1" id="KW-0812">Transmembrane</keyword>